<protein>
    <recommendedName>
        <fullName evidence="3">Activator of Hsp90 ATPase homolog 1-like protein</fullName>
    </recommendedName>
</protein>
<keyword evidence="2" id="KW-1185">Reference proteome</keyword>
<reference evidence="1" key="1">
    <citation type="submission" date="2020-10" db="EMBL/GenBank/DDBJ databases">
        <authorList>
            <person name="Abbas A."/>
            <person name="Razzaq R."/>
            <person name="Waqas M."/>
            <person name="Abbas N."/>
            <person name="Nielsen T.K."/>
            <person name="Hansen L.H."/>
            <person name="Hussain S."/>
            <person name="Shahid M."/>
        </authorList>
    </citation>
    <scope>NUCLEOTIDE SEQUENCE</scope>
    <source>
        <strain evidence="1">S14</strain>
    </source>
</reference>
<sequence length="138" mass="15593">MERDAGRQKATLNAMSEIVWRFPAPSSGFGGVTVHFHPRREITLTFEFEDVNGTMRSGELSFKDVVHYRTTYLYALRPEMIEQAYDCVVDVGKSSDLNDMIAAMQAGGRPADIRHYQVCFDDGPFFEFFAASFEACIS</sequence>
<proteinExistence type="predicted"/>
<gene>
    <name evidence="1" type="ORF">IHQ68_16295</name>
</gene>
<comment type="caution">
    <text evidence="1">The sequence shown here is derived from an EMBL/GenBank/DDBJ whole genome shotgun (WGS) entry which is preliminary data.</text>
</comment>
<evidence type="ECO:0000313" key="2">
    <source>
        <dbReference type="Proteomes" id="UP001181622"/>
    </source>
</evidence>
<evidence type="ECO:0008006" key="3">
    <source>
        <dbReference type="Google" id="ProtNLM"/>
    </source>
</evidence>
<dbReference type="EMBL" id="JADBEO010000042">
    <property type="protein sequence ID" value="MDR4308181.1"/>
    <property type="molecule type" value="Genomic_DNA"/>
</dbReference>
<dbReference type="RefSeq" id="WP_309393710.1">
    <property type="nucleotide sequence ID" value="NZ_JADBEO010000042.1"/>
</dbReference>
<organism evidence="1 2">
    <name type="scientific">Chelatococcus sambhunathii</name>
    <dbReference type="NCBI Taxonomy" id="363953"/>
    <lineage>
        <taxon>Bacteria</taxon>
        <taxon>Pseudomonadati</taxon>
        <taxon>Pseudomonadota</taxon>
        <taxon>Alphaproteobacteria</taxon>
        <taxon>Hyphomicrobiales</taxon>
        <taxon>Chelatococcaceae</taxon>
        <taxon>Chelatococcus</taxon>
    </lineage>
</organism>
<dbReference type="Proteomes" id="UP001181622">
    <property type="component" value="Unassembled WGS sequence"/>
</dbReference>
<accession>A0ABU1DJC6</accession>
<evidence type="ECO:0000313" key="1">
    <source>
        <dbReference type="EMBL" id="MDR4308181.1"/>
    </source>
</evidence>
<name>A0ABU1DJC6_9HYPH</name>